<organism evidence="2 3">
    <name type="scientific">Pleurodeles waltl</name>
    <name type="common">Iberian ribbed newt</name>
    <dbReference type="NCBI Taxonomy" id="8319"/>
    <lineage>
        <taxon>Eukaryota</taxon>
        <taxon>Metazoa</taxon>
        <taxon>Chordata</taxon>
        <taxon>Craniata</taxon>
        <taxon>Vertebrata</taxon>
        <taxon>Euteleostomi</taxon>
        <taxon>Amphibia</taxon>
        <taxon>Batrachia</taxon>
        <taxon>Caudata</taxon>
        <taxon>Salamandroidea</taxon>
        <taxon>Salamandridae</taxon>
        <taxon>Pleurodelinae</taxon>
        <taxon>Pleurodeles</taxon>
    </lineage>
</organism>
<reference evidence="2" key="1">
    <citation type="journal article" date="2022" name="bioRxiv">
        <title>Sequencing and chromosome-scale assembly of the giantPleurodeles waltlgenome.</title>
        <authorList>
            <person name="Brown T."/>
            <person name="Elewa A."/>
            <person name="Iarovenko S."/>
            <person name="Subramanian E."/>
            <person name="Araus A.J."/>
            <person name="Petzold A."/>
            <person name="Susuki M."/>
            <person name="Suzuki K.-i.T."/>
            <person name="Hayashi T."/>
            <person name="Toyoda A."/>
            <person name="Oliveira C."/>
            <person name="Osipova E."/>
            <person name="Leigh N.D."/>
            <person name="Simon A."/>
            <person name="Yun M.H."/>
        </authorList>
    </citation>
    <scope>NUCLEOTIDE SEQUENCE</scope>
    <source>
        <strain evidence="2">20211129_DDA</strain>
        <tissue evidence="2">Liver</tissue>
    </source>
</reference>
<dbReference type="Proteomes" id="UP001066276">
    <property type="component" value="Chromosome 3_2"/>
</dbReference>
<evidence type="ECO:0000256" key="1">
    <source>
        <dbReference type="SAM" id="MobiDB-lite"/>
    </source>
</evidence>
<name>A0AAV7TJN5_PLEWA</name>
<protein>
    <submittedName>
        <fullName evidence="2">Uncharacterized protein</fullName>
    </submittedName>
</protein>
<proteinExistence type="predicted"/>
<evidence type="ECO:0000313" key="3">
    <source>
        <dbReference type="Proteomes" id="UP001066276"/>
    </source>
</evidence>
<evidence type="ECO:0000313" key="2">
    <source>
        <dbReference type="EMBL" id="KAJ1176823.1"/>
    </source>
</evidence>
<dbReference type="AlphaFoldDB" id="A0AAV7TJN5"/>
<keyword evidence="3" id="KW-1185">Reference proteome</keyword>
<accession>A0AAV7TJN5</accession>
<comment type="caution">
    <text evidence="2">The sequence shown here is derived from an EMBL/GenBank/DDBJ whole genome shotgun (WGS) entry which is preliminary data.</text>
</comment>
<sequence length="324" mass="34984">MESDYVQAALSLLRKAGRMDLVRQEALPALRPVRKAAQGVAAAVMACSPLRAGVRPSQVRRGWRGRGWPSPGKRGRVVPRPAGPGKKLLVLTGKGRERALRAGRARRARGGSITLDRRTGRASGGWPKLITRMDDTLAVDTPGERWGGRGFAPASAAASWERRPGPSGVQAGVHKRRTVGTTAGELPRRAQEALGYGNELWCEDNILDYDETSIEEGELVDDGEELIWWEQGGVGPANALSQSLQGIQDQPPARVQVWEEGQRVRRKAQERPPSLPAGEEASVTMVLVALEVIDAKGLGATRLSKGVYIVGAGLARRGPQRRSR</sequence>
<gene>
    <name evidence="2" type="ORF">NDU88_002090</name>
</gene>
<dbReference type="EMBL" id="JANPWB010000006">
    <property type="protein sequence ID" value="KAJ1176823.1"/>
    <property type="molecule type" value="Genomic_DNA"/>
</dbReference>
<feature type="region of interest" description="Disordered" evidence="1">
    <location>
        <begin position="58"/>
        <end position="84"/>
    </location>
</feature>